<dbReference type="EMBL" id="CP011924">
    <property type="protein sequence ID" value="ATD05813.1"/>
    <property type="molecule type" value="Genomic_DNA"/>
</dbReference>
<reference evidence="1 2" key="1">
    <citation type="submission" date="2015-06" db="EMBL/GenBank/DDBJ databases">
        <authorList>
            <person name="Xie B.-B."/>
            <person name="Rong J.-C."/>
            <person name="Qin Q.-L."/>
            <person name="Zhang Y.-Z."/>
        </authorList>
    </citation>
    <scope>NUCLEOTIDE SEQUENCE [LARGE SCALE GENOMIC DNA]</scope>
    <source>
        <strain evidence="1 2">JCM 20779</strain>
    </source>
</reference>
<keyword evidence="2" id="KW-1185">Reference proteome</keyword>
<evidence type="ECO:0000313" key="2">
    <source>
        <dbReference type="Proteomes" id="UP000016521"/>
    </source>
</evidence>
<evidence type="ECO:0000313" key="1">
    <source>
        <dbReference type="EMBL" id="ATD05813.1"/>
    </source>
</evidence>
<accession>A0ABN5CAE7</accession>
<organism evidence="1 2">
    <name type="scientific">Pseudoalteromonas piscicida</name>
    <dbReference type="NCBI Taxonomy" id="43662"/>
    <lineage>
        <taxon>Bacteria</taxon>
        <taxon>Pseudomonadati</taxon>
        <taxon>Pseudomonadota</taxon>
        <taxon>Gammaproteobacteria</taxon>
        <taxon>Alteromonadales</taxon>
        <taxon>Pseudoalteromonadaceae</taxon>
        <taxon>Pseudoalteromonas</taxon>
    </lineage>
</organism>
<dbReference type="RefSeq" id="WP_010369214.1">
    <property type="nucleotide sequence ID" value="NZ_CP011924.1"/>
</dbReference>
<dbReference type="Proteomes" id="UP000016521">
    <property type="component" value="Chromosome I"/>
</dbReference>
<protein>
    <submittedName>
        <fullName evidence="1">Uncharacterized protein</fullName>
    </submittedName>
</protein>
<name>A0ABN5CAE7_PSEO7</name>
<proteinExistence type="predicted"/>
<sequence length="381" mass="42896">MYRSEQAWKEHTHLARRDYEGAHTADFARNKFYIGEVDPAFADRFRQVAESLPRSGYDTTASQSDYTYYRNFTSLNDDSEVQRLQLTHEARQHIDEFLAHVYDDVCTQLGYNWQVVNGRITRLAQISDSQLGSNAYHTDSLPDTVIKLLLFLTPPSKALGTTAIKTEQGQEVFVTGPTGTWALLEVSQLLHRGISSDSAQRIVCELTITPSRRRNTAAMIKGIVSHYPLMPWQRCSELKVCVYPIGSLENDNWAIYGDSPSLFYNTLSPENEQPVVLYHDANSVALVYLTPRTLNLEHSRLQALPAEALRVLKPGGDLLLQVNDQTQSNQAALLERTAIELGFTFISSEQALLKSIFSDITTLNATDTHILLFKKPKGDLL</sequence>
<gene>
    <name evidence="1" type="ORF">PPIS_a0536</name>
</gene>